<dbReference type="Gene3D" id="3.40.50.1360">
    <property type="match status" value="1"/>
</dbReference>
<accession>A0A916QB14</accession>
<name>A0A916QB14_9BACL</name>
<dbReference type="RefSeq" id="WP_200965730.1">
    <property type="nucleotide sequence ID" value="NZ_BMAQ01000005.1"/>
</dbReference>
<proteinExistence type="predicted"/>
<dbReference type="Pfam" id="PF00455">
    <property type="entry name" value="DeoRC"/>
    <property type="match status" value="1"/>
</dbReference>
<comment type="caution">
    <text evidence="4">The sequence shown here is derived from an EMBL/GenBank/DDBJ whole genome shotgun (WGS) entry which is preliminary data.</text>
</comment>
<reference evidence="4" key="2">
    <citation type="journal article" date="2021" name="Data Brief">
        <title>Draft genome sequence data of the facultative, thermophilic, xylanolytic bacterium Paenibacillus sp. strain DA-C8.</title>
        <authorList>
            <person name="Chhe C."/>
            <person name="Uke A."/>
            <person name="Baramee S."/>
            <person name="Ungkulpasvich U."/>
            <person name="Tachaapaikoon C."/>
            <person name="Pason P."/>
            <person name="Waeonukul R."/>
            <person name="Ratanakhanokchai K."/>
            <person name="Kosugi A."/>
        </authorList>
    </citation>
    <scope>NUCLEOTIDE SEQUENCE</scope>
    <source>
        <strain evidence="4">DA-C8</strain>
    </source>
</reference>
<dbReference type="InterPro" id="IPR037171">
    <property type="entry name" value="NagB/RpiA_transferase-like"/>
</dbReference>
<gene>
    <name evidence="4" type="ORF">PRECH8_07460</name>
</gene>
<dbReference type="SMART" id="SM01134">
    <property type="entry name" value="DeoRC"/>
    <property type="match status" value="1"/>
</dbReference>
<evidence type="ECO:0000256" key="2">
    <source>
        <dbReference type="ARBA" id="ARBA00023163"/>
    </source>
</evidence>
<reference evidence="4" key="1">
    <citation type="submission" date="2020-08" db="EMBL/GenBank/DDBJ databases">
        <authorList>
            <person name="Uke A."/>
            <person name="Chhe C."/>
            <person name="Baramee S."/>
            <person name="Kosugi A."/>
        </authorList>
    </citation>
    <scope>NUCLEOTIDE SEQUENCE</scope>
    <source>
        <strain evidence="4">DA-C8</strain>
    </source>
</reference>
<dbReference type="Pfam" id="PF08220">
    <property type="entry name" value="HTH_DeoR"/>
    <property type="match status" value="1"/>
</dbReference>
<keyword evidence="5" id="KW-1185">Reference proteome</keyword>
<dbReference type="InterPro" id="IPR050313">
    <property type="entry name" value="Carb_Metab_HTH_regulators"/>
</dbReference>
<dbReference type="PANTHER" id="PTHR30363">
    <property type="entry name" value="HTH-TYPE TRANSCRIPTIONAL REGULATOR SRLR-RELATED"/>
    <property type="match status" value="1"/>
</dbReference>
<dbReference type="InterPro" id="IPR036390">
    <property type="entry name" value="WH_DNA-bd_sf"/>
</dbReference>
<dbReference type="InterPro" id="IPR036388">
    <property type="entry name" value="WH-like_DNA-bd_sf"/>
</dbReference>
<dbReference type="InterPro" id="IPR001034">
    <property type="entry name" value="DeoR_HTH"/>
</dbReference>
<dbReference type="PROSITE" id="PS51000">
    <property type="entry name" value="HTH_DEOR_2"/>
    <property type="match status" value="1"/>
</dbReference>
<evidence type="ECO:0000313" key="5">
    <source>
        <dbReference type="Proteomes" id="UP000654993"/>
    </source>
</evidence>
<dbReference type="AlphaFoldDB" id="A0A916QB14"/>
<feature type="domain" description="HTH deoR-type" evidence="3">
    <location>
        <begin position="3"/>
        <end position="58"/>
    </location>
</feature>
<dbReference type="PANTHER" id="PTHR30363:SF44">
    <property type="entry name" value="AGA OPERON TRANSCRIPTIONAL REPRESSOR-RELATED"/>
    <property type="match status" value="1"/>
</dbReference>
<evidence type="ECO:0000259" key="3">
    <source>
        <dbReference type="PROSITE" id="PS51000"/>
    </source>
</evidence>
<keyword evidence="1" id="KW-0805">Transcription regulation</keyword>
<dbReference type="PRINTS" id="PR00037">
    <property type="entry name" value="HTHLACR"/>
</dbReference>
<evidence type="ECO:0000313" key="4">
    <source>
        <dbReference type="EMBL" id="GFR37450.1"/>
    </source>
</evidence>
<keyword evidence="2" id="KW-0804">Transcription</keyword>
<dbReference type="SUPFAM" id="SSF46785">
    <property type="entry name" value="Winged helix' DNA-binding domain"/>
    <property type="match status" value="1"/>
</dbReference>
<dbReference type="GO" id="GO:0003700">
    <property type="term" value="F:DNA-binding transcription factor activity"/>
    <property type="evidence" value="ECO:0007669"/>
    <property type="project" value="InterPro"/>
</dbReference>
<dbReference type="InterPro" id="IPR014036">
    <property type="entry name" value="DeoR-like_C"/>
</dbReference>
<dbReference type="Proteomes" id="UP000654993">
    <property type="component" value="Unassembled WGS sequence"/>
</dbReference>
<dbReference type="SUPFAM" id="SSF100950">
    <property type="entry name" value="NagB/RpiA/CoA transferase-like"/>
    <property type="match status" value="1"/>
</dbReference>
<dbReference type="EMBL" id="BMAQ01000005">
    <property type="protein sequence ID" value="GFR37450.1"/>
    <property type="molecule type" value="Genomic_DNA"/>
</dbReference>
<evidence type="ECO:0000256" key="1">
    <source>
        <dbReference type="ARBA" id="ARBA00023015"/>
    </source>
</evidence>
<dbReference type="Gene3D" id="1.10.10.10">
    <property type="entry name" value="Winged helix-like DNA-binding domain superfamily/Winged helix DNA-binding domain"/>
    <property type="match status" value="1"/>
</dbReference>
<organism evidence="4 5">
    <name type="scientific">Insulibacter thermoxylanivorax</name>
    <dbReference type="NCBI Taxonomy" id="2749268"/>
    <lineage>
        <taxon>Bacteria</taxon>
        <taxon>Bacillati</taxon>
        <taxon>Bacillota</taxon>
        <taxon>Bacilli</taxon>
        <taxon>Bacillales</taxon>
        <taxon>Paenibacillaceae</taxon>
        <taxon>Insulibacter</taxon>
    </lineage>
</organism>
<sequence length="255" mass="28695">MLAVSRQRLIMEKLQEDGAVKVSELSELLQVSEKTIREDLEKLEKKGLLKRIHGGAVLAENNGVHLPPPPAAQASIRFHEKEAIAEKAVTYIQEGDIIALDGGSTTLRIAVRLRNEPLTVVTNDVMIIRELAVHDRIRLVVPGGYRHRNLLTMQGNWDWLRKLNIHKLFLSATGIHMEYGLTIFTEEHVALKQLLLESSKKVFCVADHSKFDKGALLTFAELKQIDTIITDYGLAPEIAERYRKQGIQLDIADPI</sequence>
<protein>
    <submittedName>
        <fullName evidence="4">DeoR family transcriptional regulator</fullName>
    </submittedName>
</protein>
<dbReference type="SMART" id="SM00420">
    <property type="entry name" value="HTH_DEOR"/>
    <property type="match status" value="1"/>
</dbReference>